<dbReference type="InterPro" id="IPR045090">
    <property type="entry name" value="Pept_M3A_M3B"/>
</dbReference>
<evidence type="ECO:0000256" key="8">
    <source>
        <dbReference type="ARBA" id="ARBA00026100"/>
    </source>
</evidence>
<dbReference type="InterPro" id="IPR034005">
    <property type="entry name" value="M3A_DCP"/>
</dbReference>
<organism evidence="12 13">
    <name type="scientific">Nitrosomonas mobilis</name>
    <dbReference type="NCBI Taxonomy" id="51642"/>
    <lineage>
        <taxon>Bacteria</taxon>
        <taxon>Pseudomonadati</taxon>
        <taxon>Pseudomonadota</taxon>
        <taxon>Betaproteobacteria</taxon>
        <taxon>Nitrosomonadales</taxon>
        <taxon>Nitrosomonadaceae</taxon>
        <taxon>Nitrosomonas</taxon>
    </lineage>
</organism>
<dbReference type="PANTHER" id="PTHR11804">
    <property type="entry name" value="PROTEASE M3 THIMET OLIGOPEPTIDASE-RELATED"/>
    <property type="match status" value="1"/>
</dbReference>
<evidence type="ECO:0000256" key="7">
    <source>
        <dbReference type="ARBA" id="ARBA00024603"/>
    </source>
</evidence>
<feature type="domain" description="Oligopeptidase A N-terminal" evidence="11">
    <location>
        <begin position="32"/>
        <end position="146"/>
    </location>
</feature>
<comment type="cofactor">
    <cofactor evidence="9">
        <name>Zn(2+)</name>
        <dbReference type="ChEBI" id="CHEBI:29105"/>
    </cofactor>
    <text evidence="9">Binds 1 zinc ion.</text>
</comment>
<keyword evidence="3 9" id="KW-0479">Metal-binding</keyword>
<feature type="domain" description="Peptidase M3A/M3B catalytic" evidence="10">
    <location>
        <begin position="225"/>
        <end position="696"/>
    </location>
</feature>
<comment type="catalytic activity">
    <reaction evidence="7">
        <text>Hydrolysis of oligopeptides, with broad specificity. Gly or Ala commonly occur as P1 or P1' residues, but more distant residues are also important, as is shown by the fact that Z-Gly-Pro-Gly-|-Gly-Pro-Ala is cleaved, but not Z-(Gly)(5).</text>
        <dbReference type="EC" id="3.4.24.70"/>
    </reaction>
</comment>
<dbReference type="CDD" id="cd06456">
    <property type="entry name" value="M3A_DCP"/>
    <property type="match status" value="1"/>
</dbReference>
<dbReference type="AlphaFoldDB" id="A0A1G5SC57"/>
<comment type="similarity">
    <text evidence="1 9">Belongs to the peptidase M3 family.</text>
</comment>
<evidence type="ECO:0000256" key="9">
    <source>
        <dbReference type="RuleBase" id="RU003435"/>
    </source>
</evidence>
<dbReference type="OrthoDB" id="9773538at2"/>
<evidence type="ECO:0000259" key="10">
    <source>
        <dbReference type="Pfam" id="PF01432"/>
    </source>
</evidence>
<proteinExistence type="inferred from homology"/>
<evidence type="ECO:0000256" key="1">
    <source>
        <dbReference type="ARBA" id="ARBA00006040"/>
    </source>
</evidence>
<dbReference type="EC" id="3.4.24.70" evidence="8"/>
<dbReference type="PANTHER" id="PTHR11804:SF84">
    <property type="entry name" value="SACCHAROLYSIN"/>
    <property type="match status" value="1"/>
</dbReference>
<dbReference type="GO" id="GO:0006508">
    <property type="term" value="P:proteolysis"/>
    <property type="evidence" value="ECO:0007669"/>
    <property type="project" value="UniProtKB-KW"/>
</dbReference>
<gene>
    <name evidence="12" type="primary">prlC</name>
    <name evidence="12" type="ORF">NSMM_150138</name>
</gene>
<dbReference type="GO" id="GO:0005829">
    <property type="term" value="C:cytosol"/>
    <property type="evidence" value="ECO:0007669"/>
    <property type="project" value="UniProtKB-ARBA"/>
</dbReference>
<evidence type="ECO:0000313" key="12">
    <source>
        <dbReference type="EMBL" id="SCZ84400.1"/>
    </source>
</evidence>
<dbReference type="STRING" id="51642.NSMM_150138"/>
<evidence type="ECO:0000256" key="4">
    <source>
        <dbReference type="ARBA" id="ARBA00022801"/>
    </source>
</evidence>
<dbReference type="InterPro" id="IPR024079">
    <property type="entry name" value="MetalloPept_cat_dom_sf"/>
</dbReference>
<dbReference type="InterPro" id="IPR045666">
    <property type="entry name" value="OpdA_N"/>
</dbReference>
<name>A0A1G5SC57_9PROT</name>
<dbReference type="Gene3D" id="1.10.1370.40">
    <property type="match status" value="1"/>
</dbReference>
<dbReference type="FunFam" id="3.40.390.10:FF:000009">
    <property type="entry name" value="Oligopeptidase A"/>
    <property type="match status" value="1"/>
</dbReference>
<evidence type="ECO:0000256" key="2">
    <source>
        <dbReference type="ARBA" id="ARBA00022670"/>
    </source>
</evidence>
<evidence type="ECO:0000256" key="3">
    <source>
        <dbReference type="ARBA" id="ARBA00022723"/>
    </source>
</evidence>
<dbReference type="EMBL" id="FMWO01000020">
    <property type="protein sequence ID" value="SCZ84400.1"/>
    <property type="molecule type" value="Genomic_DNA"/>
</dbReference>
<dbReference type="SUPFAM" id="SSF55486">
    <property type="entry name" value="Metalloproteases ('zincins'), catalytic domain"/>
    <property type="match status" value="1"/>
</dbReference>
<evidence type="ECO:0000256" key="6">
    <source>
        <dbReference type="ARBA" id="ARBA00023049"/>
    </source>
</evidence>
<keyword evidence="13" id="KW-1185">Reference proteome</keyword>
<keyword evidence="2 9" id="KW-0645">Protease</keyword>
<dbReference type="Pfam" id="PF01432">
    <property type="entry name" value="Peptidase_M3"/>
    <property type="match status" value="1"/>
</dbReference>
<keyword evidence="5 9" id="KW-0862">Zinc</keyword>
<evidence type="ECO:0000256" key="5">
    <source>
        <dbReference type="ARBA" id="ARBA00022833"/>
    </source>
</evidence>
<keyword evidence="4 9" id="KW-0378">Hydrolase</keyword>
<evidence type="ECO:0000313" key="13">
    <source>
        <dbReference type="Proteomes" id="UP000198729"/>
    </source>
</evidence>
<dbReference type="RefSeq" id="WP_090283827.1">
    <property type="nucleotide sequence ID" value="NZ_FMWO01000020.1"/>
</dbReference>
<accession>A0A1G5SC57</accession>
<dbReference type="Gene3D" id="1.10.1370.10">
    <property type="entry name" value="Neurolysin, domain 3"/>
    <property type="match status" value="1"/>
</dbReference>
<dbReference type="GO" id="GO:0046872">
    <property type="term" value="F:metal ion binding"/>
    <property type="evidence" value="ECO:0007669"/>
    <property type="project" value="UniProtKB-UniRule"/>
</dbReference>
<reference evidence="12 13" key="1">
    <citation type="submission" date="2016-10" db="EMBL/GenBank/DDBJ databases">
        <authorList>
            <person name="de Groot N.N."/>
        </authorList>
    </citation>
    <scope>NUCLEOTIDE SEQUENCE [LARGE SCALE GENOMIC DNA]</scope>
    <source>
        <strain evidence="12">1</strain>
    </source>
</reference>
<dbReference type="Gene3D" id="3.40.390.10">
    <property type="entry name" value="Collagenase (Catalytic Domain)"/>
    <property type="match status" value="1"/>
</dbReference>
<dbReference type="InterPro" id="IPR001567">
    <property type="entry name" value="Pept_M3A_M3B_dom"/>
</dbReference>
<dbReference type="Pfam" id="PF19310">
    <property type="entry name" value="TOP_N"/>
    <property type="match status" value="1"/>
</dbReference>
<protein>
    <recommendedName>
        <fullName evidence="8">oligopeptidase A</fullName>
        <ecNumber evidence="8">3.4.24.70</ecNumber>
    </recommendedName>
</protein>
<dbReference type="Proteomes" id="UP000198729">
    <property type="component" value="Unassembled WGS sequence"/>
</dbReference>
<dbReference type="InterPro" id="IPR024077">
    <property type="entry name" value="Neurolysin/TOP_dom2"/>
</dbReference>
<evidence type="ECO:0000259" key="11">
    <source>
        <dbReference type="Pfam" id="PF19310"/>
    </source>
</evidence>
<dbReference type="GO" id="GO:0006518">
    <property type="term" value="P:peptide metabolic process"/>
    <property type="evidence" value="ECO:0007669"/>
    <property type="project" value="TreeGrafter"/>
</dbReference>
<dbReference type="GO" id="GO:0004222">
    <property type="term" value="F:metalloendopeptidase activity"/>
    <property type="evidence" value="ECO:0007669"/>
    <property type="project" value="UniProtKB-EC"/>
</dbReference>
<sequence length="699" mass="79693">MRNPLLDFSGLPRFEAIRNEDITPAIDELLRDCRVVLETARKATISPNWQDFVQPMVDVNERLARAWGQIAHLNAVVNTAELREIYNTNLPHITQYYAELSQDPVLFAKFRQMHESPEFNNLSQARKKIIENQLRDFRLGGAELPSADKVRFMQIQEELSALSAKFSDHLLDATNAFSLLIEREEQLAGIPEDVLEAARQAAQGDPAITTSGWKFTLHAPSYLPVMQYAHNRELRERMYRAYATRASELETLAEGETSRNNMPLIQQILRLRQEEARLLGYDCYAQVSLASKMAQTPQQILDFLNELAAKAKPYAVRDLAQLKQFATDKLKLNDLKAWDIAYVSEKLRIECYAFSDQEVKQYFPENKVLPGMFKLVESLYGIRIQEAGQPAQRWHETVKFFDIVDSKGEIIGQFYLDLYARPGKRGGAWMDDAITRRRIEVPEIGRSEIQTPVAYLTCNFSTPVTMGGHLRPALFTHDEVITLFHEFGHGLHHLLTQIDELGVSGINGVEWDAVELPSQFMENFCWEWEVLQDMTAHVESGLPLPRALFDKILAARNFQSGLQTLRQIEFALFDMHLHTDFDPEGSQTVLQQLDKIRRQVAVIIPPEFNRFPNSFAHIFAGGYAAGYYSYKWAEVLSADAYSMFEENGAGQVINQQTGARFWNEILAVGGSRSALESFIAFRGREPNIDALLRHHGMAN</sequence>
<keyword evidence="6 9" id="KW-0482">Metalloprotease</keyword>